<dbReference type="Proteomes" id="UP000612501">
    <property type="component" value="Segment"/>
</dbReference>
<protein>
    <submittedName>
        <fullName evidence="1">Uncharacterized protein</fullName>
    </submittedName>
</protein>
<gene>
    <name evidence="1" type="ORF">EVB51_012</name>
</gene>
<evidence type="ECO:0000313" key="1">
    <source>
        <dbReference type="EMBL" id="QIG67629.1"/>
    </source>
</evidence>
<sequence>MLDIGRHLLAFVSYIDRHPIHQAHWVRNGCPAVDGPLETCEAFRICSDVGALLIARDDWLQVRKALTGTGIEGRSLFRLTSEGQELLERSREG</sequence>
<name>A0A7S5USI9_9CAUD</name>
<dbReference type="EMBL" id="MN988482">
    <property type="protein sequence ID" value="QIG67629.1"/>
    <property type="molecule type" value="Genomic_DNA"/>
</dbReference>
<organism evidence="1 2">
    <name type="scientific">Rhizobium phage RHph_Y17</name>
    <dbReference type="NCBI Taxonomy" id="2509771"/>
    <lineage>
        <taxon>Viruses</taxon>
        <taxon>Duplodnaviria</taxon>
        <taxon>Heunggongvirae</taxon>
        <taxon>Uroviricota</taxon>
        <taxon>Caudoviricetes</taxon>
        <taxon>Kleczkowskavirus</taxon>
        <taxon>Kleczkowskavirus RHEph4</taxon>
    </lineage>
</organism>
<proteinExistence type="predicted"/>
<evidence type="ECO:0000313" key="2">
    <source>
        <dbReference type="Proteomes" id="UP000612501"/>
    </source>
</evidence>
<accession>A0A7S5USI9</accession>
<reference evidence="1" key="1">
    <citation type="submission" date="2020-01" db="EMBL/GenBank/DDBJ databases">
        <title>Patterns of diversity and host range of bacteriophage communities associated with bean-nodulatin bacteria.</title>
        <authorList>
            <person name="Vann Cauwenberghe J."/>
            <person name="Santamaria R.I."/>
            <person name="Bustos P."/>
            <person name="Juarez S."/>
            <person name="Gonzalez V."/>
        </authorList>
    </citation>
    <scope>NUCLEOTIDE SEQUENCE</scope>
</reference>